<evidence type="ECO:0000256" key="7">
    <source>
        <dbReference type="ARBA" id="ARBA00023136"/>
    </source>
</evidence>
<dbReference type="Pfam" id="PF10215">
    <property type="entry name" value="Ost4"/>
    <property type="match status" value="1"/>
</dbReference>
<gene>
    <name evidence="9" type="ORF">NYPRO_LOCUS972</name>
</gene>
<evidence type="ECO:0000256" key="3">
    <source>
        <dbReference type="ARBA" id="ARBA00022692"/>
    </source>
</evidence>
<evidence type="ECO:0000313" key="10">
    <source>
        <dbReference type="Proteomes" id="UP000645828"/>
    </source>
</evidence>
<evidence type="ECO:0000256" key="8">
    <source>
        <dbReference type="SAM" id="Phobius"/>
    </source>
</evidence>
<proteinExistence type="inferred from homology"/>
<keyword evidence="6 8" id="KW-1133">Transmembrane helix</keyword>
<dbReference type="Proteomes" id="UP000645828">
    <property type="component" value="Unassembled WGS sequence"/>
</dbReference>
<dbReference type="SUPFAM" id="SSF103464">
    <property type="entry name" value="Oligosaccharyltransferase subunit ost4p"/>
    <property type="match status" value="1"/>
</dbReference>
<organism evidence="9 10">
    <name type="scientific">Nyctereutes procyonoides</name>
    <name type="common">Raccoon dog</name>
    <name type="synonym">Canis procyonoides</name>
    <dbReference type="NCBI Taxonomy" id="34880"/>
    <lineage>
        <taxon>Eukaryota</taxon>
        <taxon>Metazoa</taxon>
        <taxon>Chordata</taxon>
        <taxon>Craniata</taxon>
        <taxon>Vertebrata</taxon>
        <taxon>Euteleostomi</taxon>
        <taxon>Mammalia</taxon>
        <taxon>Eutheria</taxon>
        <taxon>Laurasiatheria</taxon>
        <taxon>Carnivora</taxon>
        <taxon>Caniformia</taxon>
        <taxon>Canidae</taxon>
        <taxon>Nyctereutes</taxon>
    </lineage>
</organism>
<protein>
    <submittedName>
        <fullName evidence="9">(raccoon dog) hypothetical protein</fullName>
    </submittedName>
</protein>
<evidence type="ECO:0000256" key="2">
    <source>
        <dbReference type="ARBA" id="ARBA00007685"/>
    </source>
</evidence>
<comment type="subcellular location">
    <subcellularLocation>
        <location evidence="1">Endoplasmic reticulum membrane</location>
        <topology evidence="1">Single-pass type III membrane protein</topology>
    </subcellularLocation>
</comment>
<dbReference type="EMBL" id="CAJHUB010000649">
    <property type="protein sequence ID" value="CAD7667677.1"/>
    <property type="molecule type" value="Genomic_DNA"/>
</dbReference>
<evidence type="ECO:0000256" key="1">
    <source>
        <dbReference type="ARBA" id="ARBA00004643"/>
    </source>
</evidence>
<keyword evidence="10" id="KW-1185">Reference proteome</keyword>
<evidence type="ECO:0000256" key="6">
    <source>
        <dbReference type="ARBA" id="ARBA00022989"/>
    </source>
</evidence>
<dbReference type="InterPro" id="IPR036330">
    <property type="entry name" value="Ost4p_sf"/>
</dbReference>
<name>A0A811XU87_NYCPR</name>
<keyword evidence="3 8" id="KW-0812">Transmembrane</keyword>
<evidence type="ECO:0000256" key="5">
    <source>
        <dbReference type="ARBA" id="ARBA00022968"/>
    </source>
</evidence>
<keyword evidence="7 8" id="KW-0472">Membrane</keyword>
<keyword evidence="4" id="KW-0256">Endoplasmic reticulum</keyword>
<comment type="caution">
    <text evidence="9">The sequence shown here is derived from an EMBL/GenBank/DDBJ whole genome shotgun (WGS) entry which is preliminary data.</text>
</comment>
<dbReference type="InterPro" id="IPR018943">
    <property type="entry name" value="Oligosaccaryltransferase"/>
</dbReference>
<sequence>MITEVQLTIFANVLGVSLFLLAVLITTWLSTIPDRNKSGAFSAPGFQDII</sequence>
<feature type="transmembrane region" description="Helical" evidence="8">
    <location>
        <begin position="6"/>
        <end position="29"/>
    </location>
</feature>
<dbReference type="AlphaFoldDB" id="A0A811XU87"/>
<evidence type="ECO:0000256" key="4">
    <source>
        <dbReference type="ARBA" id="ARBA00022824"/>
    </source>
</evidence>
<dbReference type="GO" id="GO:0005789">
    <property type="term" value="C:endoplasmic reticulum membrane"/>
    <property type="evidence" value="ECO:0007669"/>
    <property type="project" value="UniProtKB-SubCell"/>
</dbReference>
<accession>A0A811XU87</accession>
<comment type="similarity">
    <text evidence="2">Belongs to the OST4 family.</text>
</comment>
<reference evidence="9" key="1">
    <citation type="submission" date="2020-12" db="EMBL/GenBank/DDBJ databases">
        <authorList>
            <consortium name="Molecular Ecology Group"/>
        </authorList>
    </citation>
    <scope>NUCLEOTIDE SEQUENCE</scope>
    <source>
        <strain evidence="9">TBG_1078</strain>
    </source>
</reference>
<keyword evidence="5" id="KW-0735">Signal-anchor</keyword>
<evidence type="ECO:0000313" key="9">
    <source>
        <dbReference type="EMBL" id="CAD7667677.1"/>
    </source>
</evidence>